<dbReference type="KEGG" id="aka:TKWG_12800"/>
<organism evidence="2 3">
    <name type="scientific">Advenella kashmirensis (strain DSM 17095 / LMG 22695 / WT001)</name>
    <name type="common">Tetrathiobacter kashmirensis</name>
    <dbReference type="NCBI Taxonomy" id="1036672"/>
    <lineage>
        <taxon>Bacteria</taxon>
        <taxon>Pseudomonadati</taxon>
        <taxon>Pseudomonadota</taxon>
        <taxon>Betaproteobacteria</taxon>
        <taxon>Burkholderiales</taxon>
        <taxon>Alcaligenaceae</taxon>
    </lineage>
</organism>
<reference evidence="3" key="2">
    <citation type="journal article" date="2013" name="PLoS ONE">
        <title>Genome implosion elicits host-confinement in Alcaligenaceae: evidence from the comparative genomics of Tetrathiobacter kashmirensis, a pathogen in the making.</title>
        <authorList>
            <person name="Ghosh W."/>
            <person name="Alam M."/>
            <person name="Roy C."/>
            <person name="Pyne P."/>
            <person name="George A."/>
            <person name="Chakraborty R."/>
            <person name="Majumder S."/>
            <person name="Agarwal A."/>
            <person name="Chakraborty S."/>
            <person name="Majumdar S."/>
            <person name="Gupta S.K."/>
        </authorList>
    </citation>
    <scope>NUCLEOTIDE SEQUENCE [LARGE SCALE GENOMIC DNA]</scope>
    <source>
        <strain evidence="3">WT001</strain>
    </source>
</reference>
<name>I3UCG0_ADVKW</name>
<keyword evidence="3" id="KW-1185">Reference proteome</keyword>
<sequence length="61" mass="6833">MPQAEDAAVAPYEIDRHGYDGIAKHLADKRERIVADMQRATGCGPLRTQQSRQKHTDYHGA</sequence>
<evidence type="ECO:0000256" key="1">
    <source>
        <dbReference type="SAM" id="MobiDB-lite"/>
    </source>
</evidence>
<accession>I3UCG0</accession>
<dbReference type="HOGENOM" id="CLU_2912091_0_0_4"/>
<proteinExistence type="predicted"/>
<dbReference type="Proteomes" id="UP000005267">
    <property type="component" value="Chromosome"/>
</dbReference>
<dbReference type="AlphaFoldDB" id="I3UCG0"/>
<evidence type="ECO:0000313" key="3">
    <source>
        <dbReference type="Proteomes" id="UP000005267"/>
    </source>
</evidence>
<protein>
    <submittedName>
        <fullName evidence="2">Uncharacterized protein</fullName>
    </submittedName>
</protein>
<dbReference type="STRING" id="1036672.TKWG_12800"/>
<feature type="region of interest" description="Disordered" evidence="1">
    <location>
        <begin position="41"/>
        <end position="61"/>
    </location>
</feature>
<gene>
    <name evidence="2" type="ordered locus">TKWG_12800</name>
</gene>
<reference evidence="2 3" key="1">
    <citation type="journal article" date="2011" name="J. Bacteriol.">
        <title>Whole-genome shotgun sequencing of the sulfur-oxidizing chemoautotroph Tetrathiobacter kashmirensis.</title>
        <authorList>
            <person name="Ghosh W."/>
            <person name="George A."/>
            <person name="Agarwal A."/>
            <person name="Raj P."/>
            <person name="Alam M."/>
            <person name="Pyne P."/>
            <person name="Das Gupta S.K."/>
        </authorList>
    </citation>
    <scope>NUCLEOTIDE SEQUENCE [LARGE SCALE GENOMIC DNA]</scope>
    <source>
        <strain evidence="2 3">WT001</strain>
    </source>
</reference>
<evidence type="ECO:0000313" key="2">
    <source>
        <dbReference type="EMBL" id="AFK62698.1"/>
    </source>
</evidence>
<dbReference type="EMBL" id="CP003555">
    <property type="protein sequence ID" value="AFK62698.1"/>
    <property type="molecule type" value="Genomic_DNA"/>
</dbReference>